<organism evidence="2 3">
    <name type="scientific">Comamonas koreensis</name>
    <dbReference type="NCBI Taxonomy" id="160825"/>
    <lineage>
        <taxon>Bacteria</taxon>
        <taxon>Pseudomonadati</taxon>
        <taxon>Pseudomonadota</taxon>
        <taxon>Betaproteobacteria</taxon>
        <taxon>Burkholderiales</taxon>
        <taxon>Comamonadaceae</taxon>
        <taxon>Comamonas</taxon>
    </lineage>
</organism>
<dbReference type="Proteomes" id="UP001199260">
    <property type="component" value="Unassembled WGS sequence"/>
</dbReference>
<sequence length="83" mass="8689">MTQAKEYESPAAEASDIEQQHGHGGNMRDAGPGAELPPNQADDPLGSSGHIKRLEEVAPDALNEQSGSPGADMDRQMGHPDNA</sequence>
<evidence type="ECO:0000313" key="2">
    <source>
        <dbReference type="EMBL" id="MCD2164102.1"/>
    </source>
</evidence>
<dbReference type="EMBL" id="JAJNCT010000005">
    <property type="protein sequence ID" value="MCD2164102.1"/>
    <property type="molecule type" value="Genomic_DNA"/>
</dbReference>
<dbReference type="RefSeq" id="WP_230771218.1">
    <property type="nucleotide sequence ID" value="NZ_JAJNCT010000005.1"/>
</dbReference>
<accession>A0AAW4XRX2</accession>
<evidence type="ECO:0000313" key="3">
    <source>
        <dbReference type="Proteomes" id="UP001199260"/>
    </source>
</evidence>
<comment type="caution">
    <text evidence="2">The sequence shown here is derived from an EMBL/GenBank/DDBJ whole genome shotgun (WGS) entry which is preliminary data.</text>
</comment>
<protein>
    <submittedName>
        <fullName evidence="2">Uncharacterized protein</fullName>
    </submittedName>
</protein>
<evidence type="ECO:0000256" key="1">
    <source>
        <dbReference type="SAM" id="MobiDB-lite"/>
    </source>
</evidence>
<feature type="compositionally biased region" description="Basic and acidic residues" evidence="1">
    <location>
        <begin position="72"/>
        <end position="83"/>
    </location>
</feature>
<feature type="region of interest" description="Disordered" evidence="1">
    <location>
        <begin position="1"/>
        <end position="83"/>
    </location>
</feature>
<keyword evidence="3" id="KW-1185">Reference proteome</keyword>
<name>A0AAW4XRX2_9BURK</name>
<reference evidence="2 3" key="1">
    <citation type="submission" date="2021-11" db="EMBL/GenBank/DDBJ databases">
        <title>Genome sequence.</title>
        <authorList>
            <person name="Sun Q."/>
        </authorList>
    </citation>
    <scope>NUCLEOTIDE SEQUENCE [LARGE SCALE GENOMIC DNA]</scope>
    <source>
        <strain evidence="2 3">KCTC 12005</strain>
    </source>
</reference>
<gene>
    <name evidence="2" type="ORF">LPW39_03015</name>
</gene>
<dbReference type="AlphaFoldDB" id="A0AAW4XRX2"/>
<proteinExistence type="predicted"/>